<dbReference type="EMBL" id="AP021906">
    <property type="protein sequence ID" value="BBP87060.1"/>
    <property type="molecule type" value="Genomic_DNA"/>
</dbReference>
<dbReference type="PANTHER" id="PTHR45398">
    <property type="match status" value="1"/>
</dbReference>
<reference evidence="2 3" key="1">
    <citation type="submission" date="2019-12" db="EMBL/GenBank/DDBJ databases">
        <title>Full genome sequence of a Bacillus safensis strain isolated from commercially available natto in Indonesia.</title>
        <authorList>
            <person name="Yoshida M."/>
            <person name="Uomi M."/>
            <person name="Waturangi D."/>
            <person name="Ekaputri J.J."/>
            <person name="Setiamarga D.H.E."/>
        </authorList>
    </citation>
    <scope>NUCLEOTIDE SEQUENCE [LARGE SCALE GENOMIC DNA]</scope>
    <source>
        <strain evidence="2 3">IDN1</strain>
    </source>
</reference>
<dbReference type="GO" id="GO:0008610">
    <property type="term" value="P:lipid biosynthetic process"/>
    <property type="evidence" value="ECO:0007669"/>
    <property type="project" value="UniProtKB-ARBA"/>
</dbReference>
<dbReference type="PANTHER" id="PTHR45398:SF1">
    <property type="entry name" value="ENZYME, PUTATIVE (JCVI)-RELATED"/>
    <property type="match status" value="1"/>
</dbReference>
<evidence type="ECO:0000313" key="3">
    <source>
        <dbReference type="Proteomes" id="UP000464658"/>
    </source>
</evidence>
<name>A0A5S9M0B3_BACIA</name>
<organism evidence="2 3">
    <name type="scientific">Bacillus safensis</name>
    <dbReference type="NCBI Taxonomy" id="561879"/>
    <lineage>
        <taxon>Bacteria</taxon>
        <taxon>Bacillati</taxon>
        <taxon>Bacillota</taxon>
        <taxon>Bacilli</taxon>
        <taxon>Bacillales</taxon>
        <taxon>Bacillaceae</taxon>
        <taxon>Bacillus</taxon>
    </lineage>
</organism>
<dbReference type="InterPro" id="IPR023213">
    <property type="entry name" value="CAT-like_dom_sf"/>
</dbReference>
<sequence>MMLHAPNGFDLSITEQVMKKNCFHIMMHCVWYTSRIMAASCNTTSGSSRNRWRLFSHDVSKEHDVKKAVSTYANEYQRQLNLETGPLMKVICFHAEDGDHLLIVTHHLVIDGVSCRILLEDFMSLYQQAAQGQKLVLPLKTHSFKEWAEAIERYAQSQPLKSQQEYWAEIESKPLTALPVDHKVTKKEKLPKPNQFKCS</sequence>
<evidence type="ECO:0000259" key="1">
    <source>
        <dbReference type="Pfam" id="PF00668"/>
    </source>
</evidence>
<evidence type="ECO:0000313" key="2">
    <source>
        <dbReference type="EMBL" id="BBP87060.1"/>
    </source>
</evidence>
<dbReference type="SUPFAM" id="SSF52777">
    <property type="entry name" value="CoA-dependent acyltransferases"/>
    <property type="match status" value="1"/>
</dbReference>
<protein>
    <recommendedName>
        <fullName evidence="1">Condensation domain-containing protein</fullName>
    </recommendedName>
</protein>
<accession>A0A5S9M0B3</accession>
<proteinExistence type="predicted"/>
<gene>
    <name evidence="2" type="ORF">BsIDN1_06780</name>
</gene>
<feature type="domain" description="Condensation" evidence="1">
    <location>
        <begin position="58"/>
        <end position="189"/>
    </location>
</feature>
<dbReference type="Pfam" id="PF00668">
    <property type="entry name" value="Condensation"/>
    <property type="match status" value="1"/>
</dbReference>
<dbReference type="GO" id="GO:0003824">
    <property type="term" value="F:catalytic activity"/>
    <property type="evidence" value="ECO:0007669"/>
    <property type="project" value="InterPro"/>
</dbReference>
<dbReference type="AlphaFoldDB" id="A0A5S9M0B3"/>
<dbReference type="Gene3D" id="3.30.559.10">
    <property type="entry name" value="Chloramphenicol acetyltransferase-like domain"/>
    <property type="match status" value="1"/>
</dbReference>
<dbReference type="Proteomes" id="UP000464658">
    <property type="component" value="Chromosome"/>
</dbReference>
<dbReference type="InterPro" id="IPR001242">
    <property type="entry name" value="Condensation_dom"/>
</dbReference>